<sequence>EDCLAIKTQNDSFKFIHEFKQEMHADLKYVESIEKEIDELESAKADSQTYALDELQCLYLHKVKECDCLAQKLSKQTESFSKNVYSELLQCFAKVEKHSISLEIALQKWKEQNIAISELKKLIEKYKGKYVDTKFDRPSIVRQPNAQQILKPPVLGKPAPFLNSLDRIYFQKTKSVPKANVSEGLSKPVAAQTLPQTARQAVSNTNVLKPEMYRIDNRTSHTRAPQLPQTTRNTNPRVSTSTGVNHSTNVSRPQLKSN</sequence>
<evidence type="ECO:0000256" key="1">
    <source>
        <dbReference type="SAM" id="MobiDB-lite"/>
    </source>
</evidence>
<feature type="compositionally biased region" description="Polar residues" evidence="1">
    <location>
        <begin position="227"/>
        <end position="258"/>
    </location>
</feature>
<comment type="caution">
    <text evidence="2">The sequence shown here is derived from an EMBL/GenBank/DDBJ whole genome shotgun (WGS) entry which is preliminary data.</text>
</comment>
<protein>
    <submittedName>
        <fullName evidence="2">Uncharacterized protein</fullName>
    </submittedName>
</protein>
<organism evidence="2">
    <name type="scientific">Tanacetum cinerariifolium</name>
    <name type="common">Dalmatian daisy</name>
    <name type="synonym">Chrysanthemum cinerariifolium</name>
    <dbReference type="NCBI Taxonomy" id="118510"/>
    <lineage>
        <taxon>Eukaryota</taxon>
        <taxon>Viridiplantae</taxon>
        <taxon>Streptophyta</taxon>
        <taxon>Embryophyta</taxon>
        <taxon>Tracheophyta</taxon>
        <taxon>Spermatophyta</taxon>
        <taxon>Magnoliopsida</taxon>
        <taxon>eudicotyledons</taxon>
        <taxon>Gunneridae</taxon>
        <taxon>Pentapetalae</taxon>
        <taxon>asterids</taxon>
        <taxon>campanulids</taxon>
        <taxon>Asterales</taxon>
        <taxon>Asteraceae</taxon>
        <taxon>Asteroideae</taxon>
        <taxon>Anthemideae</taxon>
        <taxon>Anthemidinae</taxon>
        <taxon>Tanacetum</taxon>
    </lineage>
</organism>
<name>A0A699QEX3_TANCI</name>
<dbReference type="EMBL" id="BKCJ010984017">
    <property type="protein sequence ID" value="GFC60083.1"/>
    <property type="molecule type" value="Genomic_DNA"/>
</dbReference>
<gene>
    <name evidence="2" type="ORF">Tci_832053</name>
</gene>
<feature type="non-terminal residue" evidence="2">
    <location>
        <position position="1"/>
    </location>
</feature>
<accession>A0A699QEX3</accession>
<reference evidence="2" key="1">
    <citation type="journal article" date="2019" name="Sci. Rep.">
        <title>Draft genome of Tanacetum cinerariifolium, the natural source of mosquito coil.</title>
        <authorList>
            <person name="Yamashiro T."/>
            <person name="Shiraishi A."/>
            <person name="Satake H."/>
            <person name="Nakayama K."/>
        </authorList>
    </citation>
    <scope>NUCLEOTIDE SEQUENCE</scope>
</reference>
<evidence type="ECO:0000313" key="2">
    <source>
        <dbReference type="EMBL" id="GFC60083.1"/>
    </source>
</evidence>
<dbReference type="AlphaFoldDB" id="A0A699QEX3"/>
<feature type="region of interest" description="Disordered" evidence="1">
    <location>
        <begin position="216"/>
        <end position="258"/>
    </location>
</feature>
<proteinExistence type="predicted"/>